<dbReference type="eggNOG" id="ENOG502SYVV">
    <property type="taxonomic scope" value="Eukaryota"/>
</dbReference>
<dbReference type="RefSeq" id="XP_004178691.1">
    <property type="nucleotide sequence ID" value="XM_004178643.1"/>
</dbReference>
<dbReference type="EMBL" id="HE806317">
    <property type="protein sequence ID" value="CCH59172.1"/>
    <property type="molecule type" value="Genomic_DNA"/>
</dbReference>
<evidence type="ECO:0000256" key="7">
    <source>
        <dbReference type="ARBA" id="ARBA00022946"/>
    </source>
</evidence>
<evidence type="ECO:0000313" key="9">
    <source>
        <dbReference type="EMBL" id="CCH59172.1"/>
    </source>
</evidence>
<dbReference type="Pfam" id="PF12921">
    <property type="entry name" value="ATP13"/>
    <property type="match status" value="1"/>
</dbReference>
<keyword evidence="6" id="KW-0810">Translation regulation</keyword>
<dbReference type="InParanoid" id="I2GYH0"/>
<evidence type="ECO:0000256" key="4">
    <source>
        <dbReference type="ARBA" id="ARBA00011657"/>
    </source>
</evidence>
<dbReference type="OMA" id="HEEMSIF"/>
<keyword evidence="8" id="KW-0496">Mitochondrion</keyword>
<proteinExistence type="inferred from homology"/>
<name>I2GYH0_HENB6</name>
<sequence>MLTRSYKQCIRSPYYNCNKNNYLKSISNPNDSFLVTNIPWTVNYTPSSLILSKCYSTNISANIPNFDIENDKANNINDLTIYEKFLKLSKESELKSQLIQPNYTSTNNVNNTDDVNTSDGTSINYKKFVDELIQWHYLDAKALNKLVNKHLNDMNLSIVINLLVKYNHFQPKDSDRLSFKSHSELIFKVYQIYIERIEHPILNSNNNSHIQSIAEHSSTPLNPIQLYDLNKVITWFIKAGQLKKATTALMYILKRYNAEIFQIPDSKTIINFLKLYCGGLPTNWRIEPINHRFIKNQGKRSFKLGNNSSYYRLPSSYKAVYEKVPIQIVEHIKKNTNDMKLSGKLFHFIRTGEFDSTLIYSLTSLGRFDLAEQYFKDNWLSDSCDDVELTSDIVIAIFSSYVYNNSNNIEKANKLIQEIIKRYPDLHLNISTWCRIIRWNIQMWDTTTDFNGEIPYDSFYTMLTYYSNYCSRNSTFKSCHIPYNKMLLGDLYHLFNTKISLNKCLFIMDNCFKKSLFKTPSKVTTKDYQILLKYQKMILKYLINDRKLTSNKPLDFIEKYSLDTNNKEQLLEYRLERLEYRKSRKEYYGNLNANEKNSIEKITLLMIKWMKKI</sequence>
<reference evidence="9 10" key="1">
    <citation type="journal article" date="2011" name="Proc. Natl. Acad. Sci. U.S.A.">
        <title>Evolutionary erosion of yeast sex chromosomes by mating-type switching accidents.</title>
        <authorList>
            <person name="Gordon J.L."/>
            <person name="Armisen D."/>
            <person name="Proux-Wera E."/>
            <person name="Oheigeartaigh S.S."/>
            <person name="Byrne K.P."/>
            <person name="Wolfe K.H."/>
        </authorList>
    </citation>
    <scope>NUCLEOTIDE SEQUENCE [LARGE SCALE GENOMIC DNA]</scope>
    <source>
        <strain evidence="10">ATCC 34711 / CBS 6284 / DSM 70876 / NBRC 10599 / NRRL Y-10934 / UCD 77-7</strain>
    </source>
</reference>
<keyword evidence="7" id="KW-0809">Transit peptide</keyword>
<dbReference type="GO" id="GO:0005739">
    <property type="term" value="C:mitochondrion"/>
    <property type="evidence" value="ECO:0007669"/>
    <property type="project" value="UniProtKB-SubCell"/>
</dbReference>
<dbReference type="GeneID" id="14494415"/>
<protein>
    <recommendedName>
        <fullName evidence="5">ATPase expression protein 2, mitochondrial</fullName>
    </recommendedName>
</protein>
<dbReference type="InterPro" id="IPR024319">
    <property type="entry name" value="ATPase_expression_mit"/>
</dbReference>
<evidence type="ECO:0000256" key="5">
    <source>
        <dbReference type="ARBA" id="ARBA00019258"/>
    </source>
</evidence>
<keyword evidence="10" id="KW-1185">Reference proteome</keyword>
<comment type="function">
    <text evidence="1">Required for translation of the mitochondrial OLI1 transcript coding for the mitochondrial ATP synthase subunit 9.</text>
</comment>
<evidence type="ECO:0000256" key="1">
    <source>
        <dbReference type="ARBA" id="ARBA00002412"/>
    </source>
</evidence>
<evidence type="ECO:0000256" key="6">
    <source>
        <dbReference type="ARBA" id="ARBA00022845"/>
    </source>
</evidence>
<gene>
    <name evidence="9" type="primary">TBLA0B03310</name>
    <name evidence="9" type="ORF">TBLA_0B03310</name>
</gene>
<dbReference type="KEGG" id="tbl:TBLA_0B03310"/>
<evidence type="ECO:0000256" key="3">
    <source>
        <dbReference type="ARBA" id="ARBA00009790"/>
    </source>
</evidence>
<dbReference type="Proteomes" id="UP000002866">
    <property type="component" value="Chromosome 2"/>
</dbReference>
<dbReference type="FunCoup" id="I2GYH0">
    <property type="interactions" value="48"/>
</dbReference>
<comment type="subunit">
    <text evidence="4">Binds to the 5'UTR of the OLI1 mRNA.</text>
</comment>
<organism evidence="9 10">
    <name type="scientific">Henningerozyma blattae (strain ATCC 34711 / CBS 6284 / DSM 70876 / NBRC 10599 / NRRL Y-10934 / UCD 77-7)</name>
    <name type="common">Yeast</name>
    <name type="synonym">Tetrapisispora blattae</name>
    <dbReference type="NCBI Taxonomy" id="1071380"/>
    <lineage>
        <taxon>Eukaryota</taxon>
        <taxon>Fungi</taxon>
        <taxon>Dikarya</taxon>
        <taxon>Ascomycota</taxon>
        <taxon>Saccharomycotina</taxon>
        <taxon>Saccharomycetes</taxon>
        <taxon>Saccharomycetales</taxon>
        <taxon>Saccharomycetaceae</taxon>
        <taxon>Henningerozyma</taxon>
    </lineage>
</organism>
<dbReference type="GO" id="GO:0006417">
    <property type="term" value="P:regulation of translation"/>
    <property type="evidence" value="ECO:0007669"/>
    <property type="project" value="UniProtKB-KW"/>
</dbReference>
<comment type="similarity">
    <text evidence="3">Belongs to the AEP2 family.</text>
</comment>
<evidence type="ECO:0000313" key="10">
    <source>
        <dbReference type="Proteomes" id="UP000002866"/>
    </source>
</evidence>
<dbReference type="AlphaFoldDB" id="I2GYH0"/>
<evidence type="ECO:0000256" key="8">
    <source>
        <dbReference type="ARBA" id="ARBA00023128"/>
    </source>
</evidence>
<accession>I2GYH0</accession>
<comment type="subcellular location">
    <subcellularLocation>
        <location evidence="2">Mitochondrion</location>
    </subcellularLocation>
</comment>
<evidence type="ECO:0000256" key="2">
    <source>
        <dbReference type="ARBA" id="ARBA00004173"/>
    </source>
</evidence>
<dbReference type="HOGENOM" id="CLU_445625_0_0_1"/>
<dbReference type="OrthoDB" id="4062665at2759"/>